<dbReference type="EMBL" id="MTSL01000203">
    <property type="protein sequence ID" value="PJF16904.1"/>
    <property type="molecule type" value="Genomic_DNA"/>
</dbReference>
<comment type="caution">
    <text evidence="2">The sequence shown here is derived from an EMBL/GenBank/DDBJ whole genome shotgun (WGS) entry which is preliminary data.</text>
</comment>
<feature type="transmembrane region" description="Helical" evidence="1">
    <location>
        <begin position="12"/>
        <end position="32"/>
    </location>
</feature>
<sequence>MPIRWRSRKSTCPGTLMTLGALVNLLFVPMMAEGHFVLVMGTDVDGVLRGKIVPKDKVKSGNENDMGIGDGGGLDL</sequence>
<dbReference type="OrthoDB" id="77835at2759"/>
<dbReference type="AlphaFoldDB" id="A0A2H9TGJ8"/>
<organism evidence="2 3">
    <name type="scientific">Paramicrosporidium saccamoebae</name>
    <dbReference type="NCBI Taxonomy" id="1246581"/>
    <lineage>
        <taxon>Eukaryota</taxon>
        <taxon>Fungi</taxon>
        <taxon>Fungi incertae sedis</taxon>
        <taxon>Cryptomycota</taxon>
        <taxon>Cryptomycota incertae sedis</taxon>
        <taxon>Paramicrosporidium</taxon>
    </lineage>
</organism>
<reference evidence="2 3" key="1">
    <citation type="submission" date="2016-10" db="EMBL/GenBank/DDBJ databases">
        <title>The genome of Paramicrosporidium saccamoebae is the missing link in understanding Cryptomycota and Microsporidia evolution.</title>
        <authorList>
            <person name="Quandt C.A."/>
            <person name="Beaudet D."/>
            <person name="Corsaro D."/>
            <person name="Michel R."/>
            <person name="Corradi N."/>
            <person name="James T."/>
        </authorList>
    </citation>
    <scope>NUCLEOTIDE SEQUENCE [LARGE SCALE GENOMIC DNA]</scope>
    <source>
        <strain evidence="2 3">KSL3</strain>
    </source>
</reference>
<evidence type="ECO:0000313" key="3">
    <source>
        <dbReference type="Proteomes" id="UP000240830"/>
    </source>
</evidence>
<name>A0A2H9TGJ8_9FUNG</name>
<evidence type="ECO:0000256" key="1">
    <source>
        <dbReference type="SAM" id="Phobius"/>
    </source>
</evidence>
<accession>A0A2H9TGJ8</accession>
<dbReference type="Proteomes" id="UP000240830">
    <property type="component" value="Unassembled WGS sequence"/>
</dbReference>
<proteinExistence type="predicted"/>
<gene>
    <name evidence="2" type="ORF">PSACC_03281</name>
</gene>
<evidence type="ECO:0000313" key="2">
    <source>
        <dbReference type="EMBL" id="PJF16904.1"/>
    </source>
</evidence>
<keyword evidence="3" id="KW-1185">Reference proteome</keyword>
<protein>
    <submittedName>
        <fullName evidence="2">Uncharacterized protein</fullName>
    </submittedName>
</protein>
<keyword evidence="1" id="KW-0472">Membrane</keyword>
<keyword evidence="1" id="KW-1133">Transmembrane helix</keyword>
<keyword evidence="1" id="KW-0812">Transmembrane</keyword>